<keyword evidence="2" id="KW-0472">Membrane</keyword>
<keyword evidence="2" id="KW-0812">Transmembrane</keyword>
<dbReference type="PANTHER" id="PTHR33392:SF6">
    <property type="entry name" value="POLYISOPRENYL-TEICHOIC ACID--PEPTIDOGLYCAN TEICHOIC ACID TRANSFERASE TAGU"/>
    <property type="match status" value="1"/>
</dbReference>
<name>A0ABW4BP16_9LACO</name>
<dbReference type="NCBIfam" id="TIGR00350">
    <property type="entry name" value="lytR_cpsA_psr"/>
    <property type="match status" value="1"/>
</dbReference>
<evidence type="ECO:0000256" key="1">
    <source>
        <dbReference type="ARBA" id="ARBA00006068"/>
    </source>
</evidence>
<comment type="caution">
    <text evidence="4">The sequence shown here is derived from an EMBL/GenBank/DDBJ whole genome shotgun (WGS) entry which is preliminary data.</text>
</comment>
<keyword evidence="2" id="KW-1133">Transmembrane helix</keyword>
<dbReference type="InterPro" id="IPR004474">
    <property type="entry name" value="LytR_CpsA_psr"/>
</dbReference>
<gene>
    <name evidence="4" type="ORF">ACFQ4R_06505</name>
</gene>
<dbReference type="PANTHER" id="PTHR33392">
    <property type="entry name" value="POLYISOPRENYL-TEICHOIC ACID--PEPTIDOGLYCAN TEICHOIC ACID TRANSFERASE TAGU"/>
    <property type="match status" value="1"/>
</dbReference>
<evidence type="ECO:0000256" key="2">
    <source>
        <dbReference type="SAM" id="Phobius"/>
    </source>
</evidence>
<keyword evidence="5" id="KW-1185">Reference proteome</keyword>
<organism evidence="4 5">
    <name type="scientific">Lapidilactobacillus gannanensis</name>
    <dbReference type="NCBI Taxonomy" id="2486002"/>
    <lineage>
        <taxon>Bacteria</taxon>
        <taxon>Bacillati</taxon>
        <taxon>Bacillota</taxon>
        <taxon>Bacilli</taxon>
        <taxon>Lactobacillales</taxon>
        <taxon>Lactobacillaceae</taxon>
        <taxon>Lapidilactobacillus</taxon>
    </lineage>
</organism>
<dbReference type="InterPro" id="IPR050922">
    <property type="entry name" value="LytR/CpsA/Psr_CW_biosynth"/>
</dbReference>
<dbReference type="Proteomes" id="UP001597191">
    <property type="component" value="Unassembled WGS sequence"/>
</dbReference>
<dbReference type="RefSeq" id="WP_379880626.1">
    <property type="nucleotide sequence ID" value="NZ_JBHTOH010000038.1"/>
</dbReference>
<dbReference type="Pfam" id="PF03816">
    <property type="entry name" value="LytR_cpsA_psr"/>
    <property type="match status" value="1"/>
</dbReference>
<accession>A0ABW4BP16</accession>
<comment type="similarity">
    <text evidence="1">Belongs to the LytR/CpsA/Psr (LCP) family.</text>
</comment>
<evidence type="ECO:0000313" key="5">
    <source>
        <dbReference type="Proteomes" id="UP001597191"/>
    </source>
</evidence>
<evidence type="ECO:0000313" key="4">
    <source>
        <dbReference type="EMBL" id="MFD1411250.1"/>
    </source>
</evidence>
<evidence type="ECO:0000259" key="3">
    <source>
        <dbReference type="Pfam" id="PF03816"/>
    </source>
</evidence>
<proteinExistence type="inferred from homology"/>
<protein>
    <submittedName>
        <fullName evidence="4">LCP family protein</fullName>
    </submittedName>
</protein>
<feature type="transmembrane region" description="Helical" evidence="2">
    <location>
        <begin position="20"/>
        <end position="43"/>
    </location>
</feature>
<reference evidence="5" key="1">
    <citation type="journal article" date="2019" name="Int. J. Syst. Evol. Microbiol.">
        <title>The Global Catalogue of Microorganisms (GCM) 10K type strain sequencing project: providing services to taxonomists for standard genome sequencing and annotation.</title>
        <authorList>
            <consortium name="The Broad Institute Genomics Platform"/>
            <consortium name="The Broad Institute Genome Sequencing Center for Infectious Disease"/>
            <person name="Wu L."/>
            <person name="Ma J."/>
        </authorList>
    </citation>
    <scope>NUCLEOTIDE SEQUENCE [LARGE SCALE GENOMIC DNA]</scope>
    <source>
        <strain evidence="5">CCM 8937</strain>
    </source>
</reference>
<feature type="domain" description="Cell envelope-related transcriptional attenuator" evidence="3">
    <location>
        <begin position="94"/>
        <end position="239"/>
    </location>
</feature>
<sequence>MKQAASESDQVTPKKSHRVLKIILISLAVVLVAAGAYGIHLYAQAKSALDKTYSSVDKAAEAKTAKVVAATEPFSVLLLGTDTGDEGRTEVNGNSDTIIVATVNPKKNQTTLVSIPRDTMAEIIGTSTFDFEKVNAANNVGGAKMALNTVSKLINVPLTNYVSINMGGLKKIVEAVGGVEVEVPFSFSSNGSTFTKGKMKLDGKQALDYARMRYEDPEGDYGRQKRQRQIITAILKSAASTGTLANFTKLMDAISDNLTTNFTTEQMITIFKNYRSSATNVTSDHLQGISAYAGDAAVQVPATTELQRVSDIVRTELGLEKETISNSTTKENDYNEQQNGFIFDNPTEVQNYYVYPLNSSN</sequence>
<dbReference type="Gene3D" id="3.40.630.190">
    <property type="entry name" value="LCP protein"/>
    <property type="match status" value="1"/>
</dbReference>
<dbReference type="EMBL" id="JBHTOH010000038">
    <property type="protein sequence ID" value="MFD1411250.1"/>
    <property type="molecule type" value="Genomic_DNA"/>
</dbReference>